<dbReference type="AlphaFoldDB" id="A0A975BVX8"/>
<gene>
    <name evidence="1" type="ORF">dnm_082000</name>
</gene>
<accession>A0A975BVX8</accession>
<dbReference type="KEGG" id="dmm:dnm_082000"/>
<organism evidence="1 2">
    <name type="scientific">Desulfonema magnum</name>
    <dbReference type="NCBI Taxonomy" id="45655"/>
    <lineage>
        <taxon>Bacteria</taxon>
        <taxon>Pseudomonadati</taxon>
        <taxon>Thermodesulfobacteriota</taxon>
        <taxon>Desulfobacteria</taxon>
        <taxon>Desulfobacterales</taxon>
        <taxon>Desulfococcaceae</taxon>
        <taxon>Desulfonema</taxon>
    </lineage>
</organism>
<reference evidence="1" key="1">
    <citation type="journal article" date="2021" name="Microb. Physiol.">
        <title>Proteogenomic Insights into the Physiology of Marine, Sulfate-Reducing, Filamentous Desulfonema limicola and Desulfonema magnum.</title>
        <authorList>
            <person name="Schnaars V."/>
            <person name="Wohlbrand L."/>
            <person name="Scheve S."/>
            <person name="Hinrichs C."/>
            <person name="Reinhardt R."/>
            <person name="Rabus R."/>
        </authorList>
    </citation>
    <scope>NUCLEOTIDE SEQUENCE</scope>
    <source>
        <strain evidence="1">4be13</strain>
    </source>
</reference>
<protein>
    <submittedName>
        <fullName evidence="1">Uncharacterized protein</fullName>
    </submittedName>
</protein>
<evidence type="ECO:0000313" key="1">
    <source>
        <dbReference type="EMBL" id="QTA92125.1"/>
    </source>
</evidence>
<dbReference type="EMBL" id="CP061800">
    <property type="protein sequence ID" value="QTA92125.1"/>
    <property type="molecule type" value="Genomic_DNA"/>
</dbReference>
<name>A0A975BVX8_9BACT</name>
<proteinExistence type="predicted"/>
<keyword evidence="2" id="KW-1185">Reference proteome</keyword>
<evidence type="ECO:0000313" key="2">
    <source>
        <dbReference type="Proteomes" id="UP000663722"/>
    </source>
</evidence>
<dbReference type="Proteomes" id="UP000663722">
    <property type="component" value="Chromosome"/>
</dbReference>
<sequence>MLEILILIYFQQIEKFPDRMRDSRETRGFFPDGAPPRLEKTGFLPRVSCPRCESLKTFQSADFGSAKQK</sequence>